<dbReference type="EMBL" id="FJUW01000010">
    <property type="protein sequence ID" value="CZS95504.1"/>
    <property type="molecule type" value="Genomic_DNA"/>
</dbReference>
<comment type="caution">
    <text evidence="2">The sequence shown here is derived from an EMBL/GenBank/DDBJ whole genome shotgun (WGS) entry which is preliminary data.</text>
</comment>
<protein>
    <submittedName>
        <fullName evidence="2">Uncharacterized protein</fullName>
    </submittedName>
</protein>
<evidence type="ECO:0000313" key="3">
    <source>
        <dbReference type="Proteomes" id="UP000178129"/>
    </source>
</evidence>
<gene>
    <name evidence="2" type="ORF">RCO7_05699</name>
</gene>
<keyword evidence="1" id="KW-0732">Signal</keyword>
<feature type="signal peptide" evidence="1">
    <location>
        <begin position="1"/>
        <end position="20"/>
    </location>
</feature>
<name>A0A1E1KFH1_9HELO</name>
<sequence>MRISSTFILTITLLSSTTLSAPTSDALAMFAVPDSEGISPCRCVRICYATIPGMADYCNNCDKIKDQYAQIQCFTNVCCECVENWRCGLH</sequence>
<reference evidence="3" key="1">
    <citation type="submission" date="2016-03" db="EMBL/GenBank/DDBJ databases">
        <authorList>
            <person name="Ploux O."/>
        </authorList>
    </citation>
    <scope>NUCLEOTIDE SEQUENCE [LARGE SCALE GENOMIC DNA]</scope>
    <source>
        <strain evidence="3">UK7</strain>
    </source>
</reference>
<evidence type="ECO:0000256" key="1">
    <source>
        <dbReference type="SAM" id="SignalP"/>
    </source>
</evidence>
<dbReference type="Proteomes" id="UP000178129">
    <property type="component" value="Unassembled WGS sequence"/>
</dbReference>
<accession>A0A1E1KFH1</accession>
<evidence type="ECO:0000313" key="2">
    <source>
        <dbReference type="EMBL" id="CZS95504.1"/>
    </source>
</evidence>
<dbReference type="AlphaFoldDB" id="A0A1E1KFH1"/>
<feature type="chain" id="PRO_5009446059" evidence="1">
    <location>
        <begin position="21"/>
        <end position="90"/>
    </location>
</feature>
<organism evidence="2 3">
    <name type="scientific">Rhynchosporium graminicola</name>
    <dbReference type="NCBI Taxonomy" id="2792576"/>
    <lineage>
        <taxon>Eukaryota</taxon>
        <taxon>Fungi</taxon>
        <taxon>Dikarya</taxon>
        <taxon>Ascomycota</taxon>
        <taxon>Pezizomycotina</taxon>
        <taxon>Leotiomycetes</taxon>
        <taxon>Helotiales</taxon>
        <taxon>Ploettnerulaceae</taxon>
        <taxon>Rhynchosporium</taxon>
    </lineage>
</organism>
<dbReference type="InParanoid" id="A0A1E1KFH1"/>
<keyword evidence="3" id="KW-1185">Reference proteome</keyword>
<proteinExistence type="predicted"/>